<reference evidence="1" key="1">
    <citation type="submission" date="2019-11" db="UniProtKB">
        <authorList>
            <consortium name="WormBaseParasite"/>
        </authorList>
    </citation>
    <scope>IDENTIFICATION</scope>
</reference>
<dbReference type="AlphaFoldDB" id="A0A5K3ERA0"/>
<accession>A0A5K3ERA0</accession>
<protein>
    <submittedName>
        <fullName evidence="1">Uncharacterized protein</fullName>
    </submittedName>
</protein>
<sequence>MVITERILVGHLESTSNRIVRSERECQAFNNPFNATKPHFVALDDVSCSPGEALLSWGYLFCPRL</sequence>
<name>A0A5K3ERA0_MESCO</name>
<organism evidence="1">
    <name type="scientific">Mesocestoides corti</name>
    <name type="common">Flatworm</name>
    <dbReference type="NCBI Taxonomy" id="53468"/>
    <lineage>
        <taxon>Eukaryota</taxon>
        <taxon>Metazoa</taxon>
        <taxon>Spiralia</taxon>
        <taxon>Lophotrochozoa</taxon>
        <taxon>Platyhelminthes</taxon>
        <taxon>Cestoda</taxon>
        <taxon>Eucestoda</taxon>
        <taxon>Cyclophyllidea</taxon>
        <taxon>Mesocestoididae</taxon>
        <taxon>Mesocestoides</taxon>
    </lineage>
</organism>
<dbReference type="WBParaSite" id="MCU_002465-RA">
    <property type="protein sequence ID" value="MCU_002465-RA"/>
    <property type="gene ID" value="MCU_002465"/>
</dbReference>
<evidence type="ECO:0000313" key="1">
    <source>
        <dbReference type="WBParaSite" id="MCU_002465-RA"/>
    </source>
</evidence>
<proteinExistence type="predicted"/>